<protein>
    <submittedName>
        <fullName evidence="1">Uncharacterized protein</fullName>
    </submittedName>
</protein>
<dbReference type="EMBL" id="JACOOZ010000004">
    <property type="protein sequence ID" value="MBC5667657.1"/>
    <property type="molecule type" value="Genomic_DNA"/>
</dbReference>
<organism evidence="1 2">
    <name type="scientific">Eubacterium segne</name>
    <dbReference type="NCBI Taxonomy" id="2763045"/>
    <lineage>
        <taxon>Bacteria</taxon>
        <taxon>Bacillati</taxon>
        <taxon>Bacillota</taxon>
        <taxon>Clostridia</taxon>
        <taxon>Eubacteriales</taxon>
        <taxon>Eubacteriaceae</taxon>
        <taxon>Eubacterium</taxon>
    </lineage>
</organism>
<evidence type="ECO:0000313" key="1">
    <source>
        <dbReference type="EMBL" id="MBC5667657.1"/>
    </source>
</evidence>
<reference evidence="1 2" key="1">
    <citation type="submission" date="2020-08" db="EMBL/GenBank/DDBJ databases">
        <title>Genome public.</title>
        <authorList>
            <person name="Liu C."/>
            <person name="Sun Q."/>
        </authorList>
    </citation>
    <scope>NUCLEOTIDE SEQUENCE [LARGE SCALE GENOMIC DNA]</scope>
    <source>
        <strain evidence="1 2">BX4</strain>
    </source>
</reference>
<keyword evidence="2" id="KW-1185">Reference proteome</keyword>
<sequence>MLIYKGTVYNIKQVNIILEDAGASEYYIEVSTDGENCGSRRNGQTTES</sequence>
<gene>
    <name evidence="1" type="ORF">H8S00_06640</name>
</gene>
<dbReference type="Proteomes" id="UP000597877">
    <property type="component" value="Unassembled WGS sequence"/>
</dbReference>
<proteinExistence type="predicted"/>
<accession>A0ABR7F212</accession>
<evidence type="ECO:0000313" key="2">
    <source>
        <dbReference type="Proteomes" id="UP000597877"/>
    </source>
</evidence>
<dbReference type="RefSeq" id="WP_158576861.1">
    <property type="nucleotide sequence ID" value="NZ_JACOOZ010000004.1"/>
</dbReference>
<comment type="caution">
    <text evidence="1">The sequence shown here is derived from an EMBL/GenBank/DDBJ whole genome shotgun (WGS) entry which is preliminary data.</text>
</comment>
<name>A0ABR7F212_9FIRM</name>